<feature type="chain" id="PRO_5039714547" description="Beta-lactamase enzyme family protein" evidence="1">
    <location>
        <begin position="25"/>
        <end position="295"/>
    </location>
</feature>
<sequence>MFMIGYVKRILVGFAAGACVSCFAVPAAAAAPAPGNLGAVPPRTSISFTHSPSGTTVGTPNQHESRPGLSLVKLYIADYVYDHGTEAEKAAAFRMLQTSDDAIALSLYTAYPQSIAVTAEKYGLGDTHAASHWGNSTTSTYDASTFLEARKRDHGLQDPILVALATATPVAADGYAQNYGTALVPGVIGTKWGWSDDRASVHASASYGTDFSMSAQTYGPATQLTADVLEAFPSGSPAQRALVDATMAAHSAVDSAAAAVGSVPGSSGAAASGADTAHAGIDSASAQVRALMATP</sequence>
<feature type="signal peptide" evidence="1">
    <location>
        <begin position="1"/>
        <end position="24"/>
    </location>
</feature>
<dbReference type="AlphaFoldDB" id="A0A1G9PTW1"/>
<dbReference type="STRING" id="38302.SAMN04488535_1580"/>
<dbReference type="EMBL" id="LT629700">
    <property type="protein sequence ID" value="SDM01687.1"/>
    <property type="molecule type" value="Genomic_DNA"/>
</dbReference>
<organism evidence="2 3">
    <name type="scientific">Corynebacterium mycetoides</name>
    <dbReference type="NCBI Taxonomy" id="38302"/>
    <lineage>
        <taxon>Bacteria</taxon>
        <taxon>Bacillati</taxon>
        <taxon>Actinomycetota</taxon>
        <taxon>Actinomycetes</taxon>
        <taxon>Mycobacteriales</taxon>
        <taxon>Corynebacteriaceae</taxon>
        <taxon>Corynebacterium</taxon>
    </lineage>
</organism>
<keyword evidence="3" id="KW-1185">Reference proteome</keyword>
<proteinExistence type="predicted"/>
<evidence type="ECO:0000256" key="1">
    <source>
        <dbReference type="SAM" id="SignalP"/>
    </source>
</evidence>
<name>A0A1G9PTW1_9CORY</name>
<dbReference type="InterPro" id="IPR012338">
    <property type="entry name" value="Beta-lactam/transpept-like"/>
</dbReference>
<dbReference type="Proteomes" id="UP000199350">
    <property type="component" value="Chromosome I"/>
</dbReference>
<protein>
    <recommendedName>
        <fullName evidence="4">Beta-lactamase enzyme family protein</fullName>
    </recommendedName>
</protein>
<gene>
    <name evidence="2" type="ORF">SAMN04488535_1580</name>
</gene>
<evidence type="ECO:0008006" key="4">
    <source>
        <dbReference type="Google" id="ProtNLM"/>
    </source>
</evidence>
<evidence type="ECO:0000313" key="2">
    <source>
        <dbReference type="EMBL" id="SDM01687.1"/>
    </source>
</evidence>
<dbReference type="SUPFAM" id="SSF56601">
    <property type="entry name" value="beta-lactamase/transpeptidase-like"/>
    <property type="match status" value="1"/>
</dbReference>
<accession>A0A1G9PTW1</accession>
<keyword evidence="1" id="KW-0732">Signal</keyword>
<reference evidence="3" key="1">
    <citation type="submission" date="2016-10" db="EMBL/GenBank/DDBJ databases">
        <authorList>
            <person name="Varghese N."/>
            <person name="Submissions S."/>
        </authorList>
    </citation>
    <scope>NUCLEOTIDE SEQUENCE [LARGE SCALE GENOMIC DNA]</scope>
    <source>
        <strain evidence="3">DSM 20632</strain>
    </source>
</reference>
<evidence type="ECO:0000313" key="3">
    <source>
        <dbReference type="Proteomes" id="UP000199350"/>
    </source>
</evidence>